<feature type="region of interest" description="Disordered" evidence="5">
    <location>
        <begin position="87"/>
        <end position="119"/>
    </location>
</feature>
<dbReference type="GO" id="GO:0005730">
    <property type="term" value="C:nucleolus"/>
    <property type="evidence" value="ECO:0007669"/>
    <property type="project" value="UniProtKB-SubCell"/>
</dbReference>
<reference evidence="6 7" key="1">
    <citation type="journal article" date="2016" name="Nat. Commun.">
        <title>Ectomycorrhizal ecology is imprinted in the genome of the dominant symbiotic fungus Cenococcum geophilum.</title>
        <authorList>
            <consortium name="DOE Joint Genome Institute"/>
            <person name="Peter M."/>
            <person name="Kohler A."/>
            <person name="Ohm R.A."/>
            <person name="Kuo A."/>
            <person name="Krutzmann J."/>
            <person name="Morin E."/>
            <person name="Arend M."/>
            <person name="Barry K.W."/>
            <person name="Binder M."/>
            <person name="Choi C."/>
            <person name="Clum A."/>
            <person name="Copeland A."/>
            <person name="Grisel N."/>
            <person name="Haridas S."/>
            <person name="Kipfer T."/>
            <person name="LaButti K."/>
            <person name="Lindquist E."/>
            <person name="Lipzen A."/>
            <person name="Maire R."/>
            <person name="Meier B."/>
            <person name="Mihaltcheva S."/>
            <person name="Molinier V."/>
            <person name="Murat C."/>
            <person name="Poggeler S."/>
            <person name="Quandt C.A."/>
            <person name="Sperisen C."/>
            <person name="Tritt A."/>
            <person name="Tisserant E."/>
            <person name="Crous P.W."/>
            <person name="Henrissat B."/>
            <person name="Nehls U."/>
            <person name="Egli S."/>
            <person name="Spatafora J.W."/>
            <person name="Grigoriev I.V."/>
            <person name="Martin F.M."/>
        </authorList>
    </citation>
    <scope>NUCLEOTIDE SEQUENCE [LARGE SCALE GENOMIC DNA]</scope>
    <source>
        <strain evidence="6 7">CBS 207.34</strain>
    </source>
</reference>
<evidence type="ECO:0000256" key="2">
    <source>
        <dbReference type="ARBA" id="ARBA00011022"/>
    </source>
</evidence>
<keyword evidence="4" id="KW-0539">Nucleus</keyword>
<feature type="compositionally biased region" description="Basic residues" evidence="5">
    <location>
        <begin position="101"/>
        <end position="117"/>
    </location>
</feature>
<dbReference type="Pfam" id="PF15341">
    <property type="entry name" value="SLX9"/>
    <property type="match status" value="1"/>
</dbReference>
<gene>
    <name evidence="6" type="ORF">AOQ84DRAFT_323338</name>
</gene>
<dbReference type="GO" id="GO:0000462">
    <property type="term" value="P:maturation of SSU-rRNA from tricistronic rRNA transcript (SSU-rRNA, 5.8S rRNA, LSU-rRNA)"/>
    <property type="evidence" value="ECO:0007669"/>
    <property type="project" value="InterPro"/>
</dbReference>
<comment type="similarity">
    <text evidence="2">Belongs to the SLX9 family.</text>
</comment>
<sequence length="175" mass="19493">MAPSHEKRADLRAKAKAARIRVRPIFQTSKPDAPLFPSSKKDKNTIRHSIFVNKIEKANPQSKKRRRPNKKLVATLESLADALSDIGNGQEQSESVIGQARVRHKSLKSRPGAMKRKEKLEKMERERFGMNLAKMTGSTQTQAGGLNNSVVGSRWAALKAFLESTAEKKPEFATT</sequence>
<evidence type="ECO:0000256" key="4">
    <source>
        <dbReference type="ARBA" id="ARBA00023242"/>
    </source>
</evidence>
<evidence type="ECO:0000256" key="3">
    <source>
        <dbReference type="ARBA" id="ARBA00021321"/>
    </source>
</evidence>
<dbReference type="OrthoDB" id="5429132at2759"/>
<name>A0A8E2JQ05_9PEZI</name>
<dbReference type="GO" id="GO:0030688">
    <property type="term" value="C:preribosome, small subunit precursor"/>
    <property type="evidence" value="ECO:0007669"/>
    <property type="project" value="InterPro"/>
</dbReference>
<dbReference type="EMBL" id="KV750363">
    <property type="protein sequence ID" value="OCL05147.1"/>
    <property type="molecule type" value="Genomic_DNA"/>
</dbReference>
<dbReference type="Proteomes" id="UP000250140">
    <property type="component" value="Unassembled WGS sequence"/>
</dbReference>
<evidence type="ECO:0000313" key="6">
    <source>
        <dbReference type="EMBL" id="OCL05147.1"/>
    </source>
</evidence>
<evidence type="ECO:0000313" key="7">
    <source>
        <dbReference type="Proteomes" id="UP000250140"/>
    </source>
</evidence>
<organism evidence="6 7">
    <name type="scientific">Glonium stellatum</name>
    <dbReference type="NCBI Taxonomy" id="574774"/>
    <lineage>
        <taxon>Eukaryota</taxon>
        <taxon>Fungi</taxon>
        <taxon>Dikarya</taxon>
        <taxon>Ascomycota</taxon>
        <taxon>Pezizomycotina</taxon>
        <taxon>Dothideomycetes</taxon>
        <taxon>Pleosporomycetidae</taxon>
        <taxon>Gloniales</taxon>
        <taxon>Gloniaceae</taxon>
        <taxon>Glonium</taxon>
    </lineage>
</organism>
<proteinExistence type="inferred from homology"/>
<dbReference type="GO" id="GO:0030686">
    <property type="term" value="C:90S preribosome"/>
    <property type="evidence" value="ECO:0007669"/>
    <property type="project" value="InterPro"/>
</dbReference>
<protein>
    <recommendedName>
        <fullName evidence="3">Ribosome biogenesis protein SLX9</fullName>
    </recommendedName>
</protein>
<comment type="subcellular location">
    <subcellularLocation>
        <location evidence="1">Nucleus</location>
        <location evidence="1">Nucleolus</location>
    </subcellularLocation>
</comment>
<evidence type="ECO:0000256" key="1">
    <source>
        <dbReference type="ARBA" id="ARBA00004604"/>
    </source>
</evidence>
<accession>A0A8E2JQ05</accession>
<dbReference type="InterPro" id="IPR028160">
    <property type="entry name" value="Slx9-like"/>
</dbReference>
<dbReference type="AlphaFoldDB" id="A0A8E2JQ05"/>
<evidence type="ECO:0000256" key="5">
    <source>
        <dbReference type="SAM" id="MobiDB-lite"/>
    </source>
</evidence>
<keyword evidence="7" id="KW-1185">Reference proteome</keyword>
<feature type="region of interest" description="Disordered" evidence="5">
    <location>
        <begin position="25"/>
        <end position="44"/>
    </location>
</feature>
<feature type="compositionally biased region" description="Polar residues" evidence="5">
    <location>
        <begin position="87"/>
        <end position="96"/>
    </location>
</feature>